<evidence type="ECO:0000256" key="1">
    <source>
        <dbReference type="SAM" id="MobiDB-lite"/>
    </source>
</evidence>
<dbReference type="EMBL" id="AP028909">
    <property type="protein sequence ID" value="BES89110.1"/>
    <property type="molecule type" value="Genomic_DNA"/>
</dbReference>
<dbReference type="InterPro" id="IPR036020">
    <property type="entry name" value="WW_dom_sf"/>
</dbReference>
<dbReference type="SMART" id="SM00456">
    <property type="entry name" value="WW"/>
    <property type="match status" value="1"/>
</dbReference>
<sequence length="754" mass="86149">MEVLTFLKKRLPSSIAYPTTHQALAVDSWPEMSWSRVNMGEVNGGGSKEEVPVPGPGTSSWEVPLGSQPHINHETILVPTPIKMPAPHVPIEHNQMIHPHATPIPHPMPNPFMDHELNQELAKHGWKMFWSNREKRPYYWNKMTNESLWEMPVLKPQFDPLTDPLGITSNAPPPPPAMQLPVKRRASDEGVGSPAAKKMFIGPWDLDVPTNVVILERSPMNIPHPHPVVEAYRCNLCNKLRQCYYELCHARESVEAPKDSFNRWLVERKVVDTGTDPLLPSQCYPEISMSMYREIMNDIPIRLVRPKFTGDARKQLSRYAESAKKLIESRNASSESRKVVMWNVEDTFNWLRRTIGGSFDDFQDRLAHLREQCQPHLTETCKESVEGICLKIFHLSMDYAKKVKEKHLEILKEQGMPEPNYHSVVNTSRKVWCYPVQFSTPSPRLPAVDYLTDRDQVLLRFQRETFTINTLHLQKLEYLYRMSCFDDKKFEHFLTRVWMLLKRYSAFLGNSTTAHRSQMSLPAPVFECLNKAFGVTFECFASPFNCYFRQYCSAFPDIDSYFGSRGPVLDLKAVTGSFAVHPPYVEELMEACIDHFERLLAESMEPLSFIVFMPEHRDPAPQALLKLEASPFKRKQIVVPTFEHEYRHGYQHVLPRSEWSVKSPYETMIVWLQNNAGNTTWGPVDDRVEALLDAFRPGRERERDRVELPSPQRPPGGGGGPGGGVGGATPAQSVPEASSQVGQPSGQQQQKPQE</sequence>
<feature type="region of interest" description="Disordered" evidence="1">
    <location>
        <begin position="696"/>
        <end position="754"/>
    </location>
</feature>
<dbReference type="Proteomes" id="UP001307889">
    <property type="component" value="Chromosome 1"/>
</dbReference>
<organism evidence="3 4">
    <name type="scientific">Nesidiocoris tenuis</name>
    <dbReference type="NCBI Taxonomy" id="355587"/>
    <lineage>
        <taxon>Eukaryota</taxon>
        <taxon>Metazoa</taxon>
        <taxon>Ecdysozoa</taxon>
        <taxon>Arthropoda</taxon>
        <taxon>Hexapoda</taxon>
        <taxon>Insecta</taxon>
        <taxon>Pterygota</taxon>
        <taxon>Neoptera</taxon>
        <taxon>Paraneoptera</taxon>
        <taxon>Hemiptera</taxon>
        <taxon>Heteroptera</taxon>
        <taxon>Panheteroptera</taxon>
        <taxon>Cimicomorpha</taxon>
        <taxon>Miridae</taxon>
        <taxon>Dicyphina</taxon>
        <taxon>Nesidiocoris</taxon>
    </lineage>
</organism>
<dbReference type="Pfam" id="PF00397">
    <property type="entry name" value="WW"/>
    <property type="match status" value="1"/>
</dbReference>
<dbReference type="CDD" id="cd00201">
    <property type="entry name" value="WW"/>
    <property type="match status" value="1"/>
</dbReference>
<evidence type="ECO:0000313" key="3">
    <source>
        <dbReference type="EMBL" id="BES89110.1"/>
    </source>
</evidence>
<evidence type="ECO:0000313" key="4">
    <source>
        <dbReference type="Proteomes" id="UP001307889"/>
    </source>
</evidence>
<reference evidence="3 4" key="1">
    <citation type="submission" date="2023-09" db="EMBL/GenBank/DDBJ databases">
        <title>Nesidiocoris tenuis whole genome shotgun sequence.</title>
        <authorList>
            <person name="Shibata T."/>
            <person name="Shimoda M."/>
            <person name="Kobayashi T."/>
            <person name="Uehara T."/>
        </authorList>
    </citation>
    <scope>NUCLEOTIDE SEQUENCE [LARGE SCALE GENOMIC DNA]</scope>
    <source>
        <strain evidence="3 4">Japan</strain>
    </source>
</reference>
<name>A0ABN7A9X9_9HEMI</name>
<feature type="compositionally biased region" description="Gly residues" evidence="1">
    <location>
        <begin position="715"/>
        <end position="727"/>
    </location>
</feature>
<dbReference type="PANTHER" id="PTHR21727">
    <property type="entry name" value="PHOSPHORYLATED CTD INTERACTING FACTOR 1"/>
    <property type="match status" value="1"/>
</dbReference>
<gene>
    <name evidence="3" type="ORF">NTJ_01917</name>
</gene>
<feature type="region of interest" description="Disordered" evidence="1">
    <location>
        <begin position="169"/>
        <end position="190"/>
    </location>
</feature>
<dbReference type="InterPro" id="IPR039881">
    <property type="entry name" value="PCIF1-like"/>
</dbReference>
<feature type="compositionally biased region" description="Low complexity" evidence="1">
    <location>
        <begin position="738"/>
        <end position="754"/>
    </location>
</feature>
<feature type="domain" description="WW" evidence="2">
    <location>
        <begin position="125"/>
        <end position="154"/>
    </location>
</feature>
<keyword evidence="4" id="KW-1185">Reference proteome</keyword>
<evidence type="ECO:0000259" key="2">
    <source>
        <dbReference type="PROSITE" id="PS50020"/>
    </source>
</evidence>
<accession>A0ABN7A9X9</accession>
<dbReference type="InterPro" id="IPR001202">
    <property type="entry name" value="WW_dom"/>
</dbReference>
<dbReference type="Gene3D" id="2.20.70.10">
    <property type="match status" value="1"/>
</dbReference>
<dbReference type="PANTHER" id="PTHR21727:SF0">
    <property type="entry name" value="MRNA (2'-O-METHYLADENOSINE-N(6)-)-METHYLTRANSFERASE"/>
    <property type="match status" value="1"/>
</dbReference>
<dbReference type="PROSITE" id="PS50020">
    <property type="entry name" value="WW_DOMAIN_2"/>
    <property type="match status" value="1"/>
</dbReference>
<dbReference type="InterPro" id="IPR022035">
    <property type="entry name" value="PCIF1_WW"/>
</dbReference>
<dbReference type="SUPFAM" id="SSF51045">
    <property type="entry name" value="WW domain"/>
    <property type="match status" value="1"/>
</dbReference>
<dbReference type="Pfam" id="PF12237">
    <property type="entry name" value="PCIF1_WW"/>
    <property type="match status" value="1"/>
</dbReference>
<feature type="compositionally biased region" description="Basic and acidic residues" evidence="1">
    <location>
        <begin position="696"/>
        <end position="707"/>
    </location>
</feature>
<proteinExistence type="predicted"/>
<protein>
    <submittedName>
        <fullName evidence="3">Phosphorylated CTD-interacting factor</fullName>
    </submittedName>
</protein>